<dbReference type="OrthoDB" id="5634624at2"/>
<feature type="transmembrane region" description="Helical" evidence="6">
    <location>
        <begin position="35"/>
        <end position="56"/>
    </location>
</feature>
<comment type="subcellular location">
    <subcellularLocation>
        <location evidence="1">Membrane</location>
        <topology evidence="1">Multi-pass membrane protein</topology>
    </subcellularLocation>
</comment>
<dbReference type="AlphaFoldDB" id="A0A3M2HMQ3"/>
<dbReference type="Proteomes" id="UP000275012">
    <property type="component" value="Unassembled WGS sequence"/>
</dbReference>
<keyword evidence="3 6" id="KW-1133">Transmembrane helix</keyword>
<reference evidence="7 8" key="1">
    <citation type="submission" date="2018-10" db="EMBL/GenBank/DDBJ databases">
        <title>Proposal of Lysobacter pythonis sp. nov. isolated from royal pythons (Python regius).</title>
        <authorList>
            <person name="Hans-Juergen B."/>
            <person name="Huptas C."/>
            <person name="Sandra B."/>
            <person name="Igor L."/>
            <person name="Joachim S."/>
            <person name="Siegfried S."/>
            <person name="Mareike W."/>
            <person name="Peter K."/>
        </authorList>
    </citation>
    <scope>NUCLEOTIDE SEQUENCE [LARGE SCALE GENOMIC DNA]</scope>
    <source>
        <strain evidence="7 8">4284/11</strain>
    </source>
</reference>
<evidence type="ECO:0000313" key="8">
    <source>
        <dbReference type="Proteomes" id="UP000275012"/>
    </source>
</evidence>
<sequence length="358" mass="38197">MDSVAQWAFFKLIFDFLDKEIATFQDNLLFSMGSWVMGIIMLVVTMWIMFQGYLIVTGRSREPMMALVTHSLRVVLIVFAAGALTAGKDQVYTMLSSDVPRHVTKLVTGKDKDASSMIDGNLDKMAAAFALIDLLAPGDNDRIAAQKTRALWFTGVGVAGPAVVGGALLLVYKVALALFIGFGPLFILSLLSNSTKQLFSKWLYYGIGTMFSLAVLAFMVAVAMKMIAVVAGVFILKYQAAAALGTAQEGISSLSLQQGGLGLILTIMLITCPPMAAMFFQGMLGNVSTMYSQFGVTGKEGRDAAGNPVGGGGYKPAGQEVNNTMEGKGEVKSMATLNYNSGLGYGENKSTSDQIKNK</sequence>
<keyword evidence="2 6" id="KW-0812">Transmembrane</keyword>
<dbReference type="GO" id="GO:0016020">
    <property type="term" value="C:membrane"/>
    <property type="evidence" value="ECO:0007669"/>
    <property type="project" value="UniProtKB-SubCell"/>
</dbReference>
<comment type="caution">
    <text evidence="7">The sequence shown here is derived from an EMBL/GenBank/DDBJ whole genome shotgun (WGS) entry which is preliminary data.</text>
</comment>
<evidence type="ECO:0000256" key="4">
    <source>
        <dbReference type="ARBA" id="ARBA00023136"/>
    </source>
</evidence>
<feature type="transmembrane region" description="Helical" evidence="6">
    <location>
        <begin position="203"/>
        <end position="236"/>
    </location>
</feature>
<feature type="transmembrane region" description="Helical" evidence="6">
    <location>
        <begin position="174"/>
        <end position="191"/>
    </location>
</feature>
<dbReference type="EMBL" id="RFLY01000011">
    <property type="protein sequence ID" value="RMH90991.1"/>
    <property type="molecule type" value="Genomic_DNA"/>
</dbReference>
<feature type="transmembrane region" description="Helical" evidence="6">
    <location>
        <begin position="150"/>
        <end position="168"/>
    </location>
</feature>
<dbReference type="Pfam" id="PF04610">
    <property type="entry name" value="TrbL"/>
    <property type="match status" value="1"/>
</dbReference>
<keyword evidence="4 6" id="KW-0472">Membrane</keyword>
<gene>
    <name evidence="7" type="ORF">EBB59_08565</name>
</gene>
<evidence type="ECO:0000313" key="7">
    <source>
        <dbReference type="EMBL" id="RMH90991.1"/>
    </source>
</evidence>
<evidence type="ECO:0000256" key="6">
    <source>
        <dbReference type="SAM" id="Phobius"/>
    </source>
</evidence>
<dbReference type="InterPro" id="IPR007688">
    <property type="entry name" value="Conjugal_tfr_TrbL/VirB6"/>
</dbReference>
<evidence type="ECO:0000256" key="3">
    <source>
        <dbReference type="ARBA" id="ARBA00022989"/>
    </source>
</evidence>
<dbReference type="GO" id="GO:0030255">
    <property type="term" value="P:protein secretion by the type IV secretion system"/>
    <property type="evidence" value="ECO:0007669"/>
    <property type="project" value="InterPro"/>
</dbReference>
<accession>A0A3M2HMQ3</accession>
<dbReference type="RefSeq" id="WP_122101743.1">
    <property type="nucleotide sequence ID" value="NZ_RFLY01000011.1"/>
</dbReference>
<organism evidence="7 8">
    <name type="scientific">Solilutibacter pythonis</name>
    <dbReference type="NCBI Taxonomy" id="2483112"/>
    <lineage>
        <taxon>Bacteria</taxon>
        <taxon>Pseudomonadati</taxon>
        <taxon>Pseudomonadota</taxon>
        <taxon>Gammaproteobacteria</taxon>
        <taxon>Lysobacterales</taxon>
        <taxon>Lysobacteraceae</taxon>
        <taxon>Solilutibacter</taxon>
    </lineage>
</organism>
<evidence type="ECO:0000256" key="5">
    <source>
        <dbReference type="SAM" id="MobiDB-lite"/>
    </source>
</evidence>
<feature type="transmembrane region" description="Helical" evidence="6">
    <location>
        <begin position="256"/>
        <end position="280"/>
    </location>
</feature>
<keyword evidence="8" id="KW-1185">Reference proteome</keyword>
<feature type="region of interest" description="Disordered" evidence="5">
    <location>
        <begin position="302"/>
        <end position="327"/>
    </location>
</feature>
<name>A0A3M2HMQ3_9GAMM</name>
<evidence type="ECO:0000256" key="1">
    <source>
        <dbReference type="ARBA" id="ARBA00004141"/>
    </source>
</evidence>
<protein>
    <submittedName>
        <fullName evidence="7">Type IV secretion system protein</fullName>
    </submittedName>
</protein>
<proteinExistence type="predicted"/>
<evidence type="ECO:0000256" key="2">
    <source>
        <dbReference type="ARBA" id="ARBA00022692"/>
    </source>
</evidence>